<dbReference type="Proteomes" id="UP001166093">
    <property type="component" value="Unassembled WGS sequence"/>
</dbReference>
<reference evidence="7" key="1">
    <citation type="journal article" date="2021" name="Cell">
        <title>Tracing the genetic footprints of vertebrate landing in non-teleost ray-finned fishes.</title>
        <authorList>
            <person name="Bi X."/>
            <person name="Wang K."/>
            <person name="Yang L."/>
            <person name="Pan H."/>
            <person name="Jiang H."/>
            <person name="Wei Q."/>
            <person name="Fang M."/>
            <person name="Yu H."/>
            <person name="Zhu C."/>
            <person name="Cai Y."/>
            <person name="He Y."/>
            <person name="Gan X."/>
            <person name="Zeng H."/>
            <person name="Yu D."/>
            <person name="Zhu Y."/>
            <person name="Jiang H."/>
            <person name="Qiu Q."/>
            <person name="Yang H."/>
            <person name="Zhang Y.E."/>
            <person name="Wang W."/>
            <person name="Zhu M."/>
            <person name="He S."/>
            <person name="Zhang G."/>
        </authorList>
    </citation>
    <scope>NUCLEOTIDE SEQUENCE</scope>
    <source>
        <strain evidence="7">Pddl_001</strain>
    </source>
</reference>
<proteinExistence type="predicted"/>
<dbReference type="Gene3D" id="2.30.30.40">
    <property type="entry name" value="SH3 Domains"/>
    <property type="match status" value="1"/>
</dbReference>
<evidence type="ECO:0000256" key="3">
    <source>
        <dbReference type="ARBA" id="ARBA00023203"/>
    </source>
</evidence>
<comment type="caution">
    <text evidence="7">The sequence shown here is derived from an EMBL/GenBank/DDBJ whole genome shotgun (WGS) entry which is preliminary data.</text>
</comment>
<dbReference type="EMBL" id="JAAWVQ010070845">
    <property type="protein sequence ID" value="MBN3277512.1"/>
    <property type="molecule type" value="Genomic_DNA"/>
</dbReference>
<feature type="compositionally biased region" description="Low complexity" evidence="5">
    <location>
        <begin position="492"/>
        <end position="515"/>
    </location>
</feature>
<dbReference type="InterPro" id="IPR036028">
    <property type="entry name" value="SH3-like_dom_sf"/>
</dbReference>
<keyword evidence="3" id="KW-0009">Actin-binding</keyword>
<dbReference type="InterPro" id="IPR001452">
    <property type="entry name" value="SH3_domain"/>
</dbReference>
<keyword evidence="1 4" id="KW-0728">SH3 domain</keyword>
<organism evidence="7 8">
    <name type="scientific">Polyodon spathula</name>
    <name type="common">North American paddlefish</name>
    <name type="synonym">Squalus spathula</name>
    <dbReference type="NCBI Taxonomy" id="7913"/>
    <lineage>
        <taxon>Eukaryota</taxon>
        <taxon>Metazoa</taxon>
        <taxon>Chordata</taxon>
        <taxon>Craniata</taxon>
        <taxon>Vertebrata</taxon>
        <taxon>Euteleostomi</taxon>
        <taxon>Actinopterygii</taxon>
        <taxon>Chondrostei</taxon>
        <taxon>Acipenseriformes</taxon>
        <taxon>Polyodontidae</taxon>
        <taxon>Polyodon</taxon>
    </lineage>
</organism>
<keyword evidence="8" id="KW-1185">Reference proteome</keyword>
<evidence type="ECO:0000256" key="5">
    <source>
        <dbReference type="SAM" id="MobiDB-lite"/>
    </source>
</evidence>
<dbReference type="Pfam" id="PF00880">
    <property type="entry name" value="Nebulin"/>
    <property type="match status" value="8"/>
</dbReference>
<dbReference type="PRINTS" id="PR00452">
    <property type="entry name" value="SH3DOMAIN"/>
</dbReference>
<dbReference type="PRINTS" id="PR00510">
    <property type="entry name" value="NEBULIN"/>
</dbReference>
<dbReference type="InterPro" id="IPR013998">
    <property type="entry name" value="Nebulin-like"/>
</dbReference>
<dbReference type="CDD" id="cd11933">
    <property type="entry name" value="SH3_Nebulin_C"/>
    <property type="match status" value="1"/>
</dbReference>
<sequence length="573" mass="65405">VKYKEKFDKEMKGRKPQFDLKNSKNYQTMKDANILASEVKYKGDLKKLHKPVTDMSESLSMQHNLSTSKLASDVKYKEKHEKERGKAMLDFETPTYVTAMEAQHMQSEKTYKKDFEESMKGRNLSGLEDTPASIHVRYATKIASEKEYRRDLEEGVKGRGITGLEETPEMLRAKNATHILNEREYKKSLALEIKGRGMLALATDTPDFMRAKNATDILSQSKYKHTAEMDRSSYTSVTDTPEIIHAQQVKNIVSKKKYREEADKTMSHYVQVVDTPEMQRVRENQKNFSTVLYSDSFRKQVQGKAAFYLDTPEMRRVKETQRNISAVRYHEEFEKSKGSFTPVVSDPITERVKKNMQDFSDINYRGIQRRVVEMERRRAAEHDQESTTGKTLFFCPLSTDLRVWRTNPGSVFDYDPAEDNIQSRSLHIMSVQAQRRSREHSRSTSALSLSAGDEKSEASENVEHHLSQYSNGGFYTVSTTGYKQAKTTELPQQRSSSVATQQTTVSSVPSHPSTTGRACRAMYDYTGADADEVSFKDGDTIVNVQTIDEGWMYGTVQRTGKTGMLPANYVEAI</sequence>
<dbReference type="PROSITE" id="PS50002">
    <property type="entry name" value="SH3"/>
    <property type="match status" value="1"/>
</dbReference>
<protein>
    <submittedName>
        <fullName evidence="7">NEBU protein</fullName>
    </submittedName>
</protein>
<evidence type="ECO:0000313" key="7">
    <source>
        <dbReference type="EMBL" id="MBN3277512.1"/>
    </source>
</evidence>
<feature type="domain" description="SH3" evidence="6">
    <location>
        <begin position="514"/>
        <end position="573"/>
    </location>
</feature>
<dbReference type="SMART" id="SM00326">
    <property type="entry name" value="SH3"/>
    <property type="match status" value="1"/>
</dbReference>
<evidence type="ECO:0000313" key="8">
    <source>
        <dbReference type="Proteomes" id="UP001166093"/>
    </source>
</evidence>
<evidence type="ECO:0000256" key="1">
    <source>
        <dbReference type="ARBA" id="ARBA00022443"/>
    </source>
</evidence>
<dbReference type="SUPFAM" id="SSF50044">
    <property type="entry name" value="SH3-domain"/>
    <property type="match status" value="1"/>
</dbReference>
<feature type="compositionally biased region" description="Basic and acidic residues" evidence="5">
    <location>
        <begin position="452"/>
        <end position="462"/>
    </location>
</feature>
<dbReference type="PROSITE" id="PS51216">
    <property type="entry name" value="NEBULIN"/>
    <property type="match status" value="8"/>
</dbReference>
<dbReference type="SMART" id="SM00227">
    <property type="entry name" value="NEBU"/>
    <property type="match status" value="10"/>
</dbReference>
<dbReference type="InterPro" id="IPR055297">
    <property type="entry name" value="NEBU/NEBL"/>
</dbReference>
<evidence type="ECO:0000256" key="2">
    <source>
        <dbReference type="ARBA" id="ARBA00022737"/>
    </source>
</evidence>
<dbReference type="PANTHER" id="PTHR11039">
    <property type="entry name" value="NEBULIN"/>
    <property type="match status" value="1"/>
</dbReference>
<dbReference type="Pfam" id="PF14604">
    <property type="entry name" value="SH3_9"/>
    <property type="match status" value="1"/>
</dbReference>
<evidence type="ECO:0000259" key="6">
    <source>
        <dbReference type="PROSITE" id="PS50002"/>
    </source>
</evidence>
<feature type="region of interest" description="Disordered" evidence="5">
    <location>
        <begin position="486"/>
        <end position="515"/>
    </location>
</feature>
<evidence type="ECO:0000256" key="4">
    <source>
        <dbReference type="PROSITE-ProRule" id="PRU00192"/>
    </source>
</evidence>
<feature type="non-terminal residue" evidence="7">
    <location>
        <position position="1"/>
    </location>
</feature>
<gene>
    <name evidence="7" type="primary">Neb</name>
    <name evidence="7" type="ORF">GTO93_0006497</name>
</gene>
<dbReference type="PANTHER" id="PTHR11039:SF37">
    <property type="entry name" value="NEBULIN"/>
    <property type="match status" value="1"/>
</dbReference>
<feature type="compositionally biased region" description="Polar residues" evidence="5">
    <location>
        <begin position="56"/>
        <end position="70"/>
    </location>
</feature>
<accession>A0ABS2XT53</accession>
<keyword evidence="2" id="KW-0677">Repeat</keyword>
<name>A0ABS2XT53_POLSP</name>
<feature type="region of interest" description="Disordered" evidence="5">
    <location>
        <begin position="430"/>
        <end position="462"/>
    </location>
</feature>
<dbReference type="InterPro" id="IPR035629">
    <property type="entry name" value="Nebulin_SH3"/>
</dbReference>
<feature type="non-terminal residue" evidence="7">
    <location>
        <position position="573"/>
    </location>
</feature>
<feature type="region of interest" description="Disordered" evidence="5">
    <location>
        <begin position="56"/>
        <end position="76"/>
    </location>
</feature>
<dbReference type="InterPro" id="IPR000900">
    <property type="entry name" value="Nebulin_repeat"/>
</dbReference>